<dbReference type="Gene3D" id="2.40.128.280">
    <property type="match status" value="1"/>
</dbReference>
<gene>
    <name evidence="3" type="ORF">C5O25_06645</name>
</gene>
<evidence type="ECO:0000313" key="3">
    <source>
        <dbReference type="EMBL" id="PWB07583.1"/>
    </source>
</evidence>
<keyword evidence="1" id="KW-1133">Transmembrane helix</keyword>
<proteinExistence type="predicted"/>
<keyword evidence="1" id="KW-0812">Transmembrane</keyword>
<dbReference type="EMBL" id="PUBV01000011">
    <property type="protein sequence ID" value="PWB07583.1"/>
    <property type="molecule type" value="Genomic_DNA"/>
</dbReference>
<sequence length="167" mass="18939">MVGNHIICHRRRIPARTEPWRHAINQKDRMAMNRPHTTNCAAAILAAILIIISATSCRKGGINGDLDGQWRVITVENLDDNTVSEPYTLFYCLYLHTANLTNPGVKATANMTYDKTDRRLTLEFPYGTDQLAPWGIYASPTIFKIEHLNHQTLVVTSDKARITMKKF</sequence>
<keyword evidence="1" id="KW-0472">Membrane</keyword>
<organism evidence="3 4">
    <name type="scientific">Paramuribaculum intestinale</name>
    <dbReference type="NCBI Taxonomy" id="2094151"/>
    <lineage>
        <taxon>Bacteria</taxon>
        <taxon>Pseudomonadati</taxon>
        <taxon>Bacteroidota</taxon>
        <taxon>Bacteroidia</taxon>
        <taxon>Bacteroidales</taxon>
        <taxon>Muribaculaceae</taxon>
        <taxon>Paramuribaculum</taxon>
    </lineage>
</organism>
<evidence type="ECO:0000259" key="2">
    <source>
        <dbReference type="Pfam" id="PF16585"/>
    </source>
</evidence>
<dbReference type="Pfam" id="PF16585">
    <property type="entry name" value="Lipocalin_8"/>
    <property type="match status" value="1"/>
</dbReference>
<dbReference type="AlphaFoldDB" id="A0A2V1IXF0"/>
<accession>A0A2V1IXF0</accession>
<reference evidence="4" key="1">
    <citation type="submission" date="2018-02" db="EMBL/GenBank/DDBJ databases">
        <authorList>
            <person name="Clavel T."/>
            <person name="Strowig T."/>
        </authorList>
    </citation>
    <scope>NUCLEOTIDE SEQUENCE [LARGE SCALE GENOMIC DNA]</scope>
    <source>
        <strain evidence="4">DSM 100764</strain>
    </source>
</reference>
<feature type="transmembrane region" description="Helical" evidence="1">
    <location>
        <begin position="36"/>
        <end position="54"/>
    </location>
</feature>
<name>A0A2V1IXF0_9BACT</name>
<dbReference type="InterPro" id="IPR024311">
    <property type="entry name" value="Lipocalin-like"/>
</dbReference>
<protein>
    <recommendedName>
        <fullName evidence="2">Lipocalin-like domain-containing protein</fullName>
    </recommendedName>
</protein>
<evidence type="ECO:0000313" key="4">
    <source>
        <dbReference type="Proteomes" id="UP000244925"/>
    </source>
</evidence>
<keyword evidence="4" id="KW-1185">Reference proteome</keyword>
<dbReference type="Proteomes" id="UP000244925">
    <property type="component" value="Unassembled WGS sequence"/>
</dbReference>
<evidence type="ECO:0000256" key="1">
    <source>
        <dbReference type="SAM" id="Phobius"/>
    </source>
</evidence>
<feature type="domain" description="Lipocalin-like" evidence="2">
    <location>
        <begin position="55"/>
        <end position="167"/>
    </location>
</feature>
<comment type="caution">
    <text evidence="3">The sequence shown here is derived from an EMBL/GenBank/DDBJ whole genome shotgun (WGS) entry which is preliminary data.</text>
</comment>